<dbReference type="KEGG" id="uvi:66069059"/>
<dbReference type="InterPro" id="IPR007632">
    <property type="entry name" value="Anoctamin"/>
</dbReference>
<dbReference type="InterPro" id="IPR049456">
    <property type="entry name" value="Anoctamin_N_fung"/>
</dbReference>
<evidence type="ECO:0000256" key="3">
    <source>
        <dbReference type="ARBA" id="ARBA00022989"/>
    </source>
</evidence>
<evidence type="ECO:0000256" key="1">
    <source>
        <dbReference type="ARBA" id="ARBA00004141"/>
    </source>
</evidence>
<dbReference type="PANTHER" id="PTHR12308:SF77">
    <property type="entry name" value="MEMBRANE STRESS RESPONSE PROTEIN (IST2), PUTATIVE (AFU_ORTHOLOGUE AFUA_4G03330)-RELATED"/>
    <property type="match status" value="1"/>
</dbReference>
<evidence type="ECO:0000256" key="5">
    <source>
        <dbReference type="SAM" id="MobiDB-lite"/>
    </source>
</evidence>
<evidence type="ECO:0000256" key="2">
    <source>
        <dbReference type="ARBA" id="ARBA00022692"/>
    </source>
</evidence>
<evidence type="ECO:0008006" key="11">
    <source>
        <dbReference type="Google" id="ProtNLM"/>
    </source>
</evidence>
<dbReference type="EMBL" id="CP072759">
    <property type="protein sequence ID" value="QUC24041.1"/>
    <property type="molecule type" value="Genomic_DNA"/>
</dbReference>
<dbReference type="PANTHER" id="PTHR12308">
    <property type="entry name" value="ANOCTAMIN"/>
    <property type="match status" value="1"/>
</dbReference>
<feature type="transmembrane region" description="Helical" evidence="6">
    <location>
        <begin position="392"/>
        <end position="414"/>
    </location>
</feature>
<dbReference type="AlphaFoldDB" id="A0A8E5HYU0"/>
<evidence type="ECO:0000313" key="9">
    <source>
        <dbReference type="EMBL" id="QUC24041.1"/>
    </source>
</evidence>
<dbReference type="GO" id="GO:0032541">
    <property type="term" value="C:cortical endoplasmic reticulum"/>
    <property type="evidence" value="ECO:0007669"/>
    <property type="project" value="TreeGrafter"/>
</dbReference>
<dbReference type="InterPro" id="IPR049452">
    <property type="entry name" value="Anoctamin_TM"/>
</dbReference>
<sequence length="731" mass="83154">MAPEVASKADHLTTPTPLRQPRQFARENSRPSPLAEHAACNDKYVIVYDFAGIDFDVASKEFNRLLDCLEAAGLHTEVRPGYEQTILVLVKANSELLGNTVYKHRVKDWLYAIRQSHPGGDKDTVVKGSYEAEDLLALYHLISWPKDLGGAGITPEVTPWANVKSIFPLHNEAVNQSLLGHLSKRLILTSEDFDKIRDLHGPKVAFYFAFIQTYLMFLTFPAITGLITWHFLSKYSLTYAILTGVWCTVFLEYWKITEIDLSIRWTVRGVNKVKVNQPSFKYDKIIVDENGRTKHYFPKWKQISRQLLQIPFIVLATLVLGLMISSVFVVEVLICETYEGPHQFYLKYVPTIILAVAIPRISSSLEGIASALTEYENHRTADDHEMSLTQKVFVLSIITNYLPILLIAFIYVPFGDDIVPHIKQPLQRILPASFADKLVFRAFRADADRLRNQVIALTVTGQLSDFFEENILPLIKYKLSDWYRDYRRAYTKGTMLLTLTSDDPDEASFLKRVRNQATRSKYNVQDDIAEIVLQFGYLALFSPVWPLISMGFLVNNLIELRSDFAKICFEHQRPAPTRSDGIGPWVTALETLTLLGSISTAAIVHLFGTDSVGGGSWSTLPVTIFVSEHALLILRALTRWIFERYGSEQIRRERNERYARRLHHLEQIEHNKQAGLNLSPAERERRKSVLVLGSDSFWTKQLEDGSSAAAGLSLINLARQWKKSQSGEKED</sequence>
<dbReference type="GO" id="GO:0016020">
    <property type="term" value="C:membrane"/>
    <property type="evidence" value="ECO:0007669"/>
    <property type="project" value="UniProtKB-SubCell"/>
</dbReference>
<feature type="region of interest" description="Disordered" evidence="5">
    <location>
        <begin position="1"/>
        <end position="33"/>
    </location>
</feature>
<reference evidence="9" key="1">
    <citation type="submission" date="2020-03" db="EMBL/GenBank/DDBJ databases">
        <title>A mixture of massive structural variations and highly conserved coding sequences in Ustilaginoidea virens genome.</title>
        <authorList>
            <person name="Zhang K."/>
            <person name="Zhao Z."/>
            <person name="Zhang Z."/>
            <person name="Li Y."/>
            <person name="Hsiang T."/>
            <person name="Sun W."/>
        </authorList>
    </citation>
    <scope>NUCLEOTIDE SEQUENCE</scope>
    <source>
        <strain evidence="9">UV-8b</strain>
    </source>
</reference>
<feature type="transmembrane region" description="Helical" evidence="6">
    <location>
        <begin position="307"/>
        <end position="328"/>
    </location>
</feature>
<dbReference type="Pfam" id="PF20877">
    <property type="entry name" value="Anoctamin_N"/>
    <property type="match status" value="1"/>
</dbReference>
<comment type="subcellular location">
    <subcellularLocation>
        <location evidence="1">Membrane</location>
        <topology evidence="1">Multi-pass membrane protein</topology>
    </subcellularLocation>
</comment>
<feature type="domain" description="Anoctamin transmembrane" evidence="7">
    <location>
        <begin position="196"/>
        <end position="656"/>
    </location>
</feature>
<accession>A0A8E5HYU0</accession>
<dbReference type="Proteomes" id="UP000027002">
    <property type="component" value="Chromosome 7"/>
</dbReference>
<evidence type="ECO:0000259" key="7">
    <source>
        <dbReference type="Pfam" id="PF04547"/>
    </source>
</evidence>
<evidence type="ECO:0000259" key="8">
    <source>
        <dbReference type="Pfam" id="PF20877"/>
    </source>
</evidence>
<feature type="transmembrane region" description="Helical" evidence="6">
    <location>
        <begin position="204"/>
        <end position="231"/>
    </location>
</feature>
<keyword evidence="4 6" id="KW-0472">Membrane</keyword>
<proteinExistence type="predicted"/>
<gene>
    <name evidence="9" type="ORF">UV8b_08282</name>
</gene>
<keyword evidence="3 6" id="KW-1133">Transmembrane helix</keyword>
<feature type="transmembrane region" description="Helical" evidence="6">
    <location>
        <begin position="348"/>
        <end position="372"/>
    </location>
</feature>
<keyword evidence="10" id="KW-1185">Reference proteome</keyword>
<feature type="transmembrane region" description="Helical" evidence="6">
    <location>
        <begin position="237"/>
        <end position="254"/>
    </location>
</feature>
<dbReference type="GO" id="GO:0005254">
    <property type="term" value="F:chloride channel activity"/>
    <property type="evidence" value="ECO:0007669"/>
    <property type="project" value="TreeGrafter"/>
</dbReference>
<dbReference type="RefSeq" id="XP_043001714.1">
    <property type="nucleotide sequence ID" value="XM_043145779.1"/>
</dbReference>
<protein>
    <recommendedName>
        <fullName evidence="11">Plasma membrane channel protein (Aqy1)</fullName>
    </recommendedName>
</protein>
<evidence type="ECO:0000313" key="10">
    <source>
        <dbReference type="Proteomes" id="UP000027002"/>
    </source>
</evidence>
<dbReference type="GeneID" id="66069059"/>
<name>A0A8E5HYU0_USTVR</name>
<organism evidence="9 10">
    <name type="scientific">Ustilaginoidea virens</name>
    <name type="common">Rice false smut fungus</name>
    <name type="synonym">Villosiclava virens</name>
    <dbReference type="NCBI Taxonomy" id="1159556"/>
    <lineage>
        <taxon>Eukaryota</taxon>
        <taxon>Fungi</taxon>
        <taxon>Dikarya</taxon>
        <taxon>Ascomycota</taxon>
        <taxon>Pezizomycotina</taxon>
        <taxon>Sordariomycetes</taxon>
        <taxon>Hypocreomycetidae</taxon>
        <taxon>Hypocreales</taxon>
        <taxon>Clavicipitaceae</taxon>
        <taxon>Ustilaginoidea</taxon>
    </lineage>
</organism>
<dbReference type="Pfam" id="PF04547">
    <property type="entry name" value="Anoctamin"/>
    <property type="match status" value="1"/>
</dbReference>
<dbReference type="OrthoDB" id="296386at2759"/>
<evidence type="ECO:0000256" key="6">
    <source>
        <dbReference type="SAM" id="Phobius"/>
    </source>
</evidence>
<feature type="domain" description="Anoctamin alpha-beta plait" evidence="8">
    <location>
        <begin position="42"/>
        <end position="163"/>
    </location>
</feature>
<keyword evidence="2 6" id="KW-0812">Transmembrane</keyword>
<evidence type="ECO:0000256" key="4">
    <source>
        <dbReference type="ARBA" id="ARBA00023136"/>
    </source>
</evidence>